<evidence type="ECO:0000256" key="2">
    <source>
        <dbReference type="SAM" id="Phobius"/>
    </source>
</evidence>
<protein>
    <submittedName>
        <fullName evidence="3">Uncharacterized protein</fullName>
    </submittedName>
</protein>
<evidence type="ECO:0000313" key="3">
    <source>
        <dbReference type="EMBL" id="GEO29157.1"/>
    </source>
</evidence>
<keyword evidence="2" id="KW-1133">Transmembrane helix</keyword>
<feature type="transmembrane region" description="Helical" evidence="2">
    <location>
        <begin position="6"/>
        <end position="32"/>
    </location>
</feature>
<feature type="compositionally biased region" description="Pro residues" evidence="1">
    <location>
        <begin position="59"/>
        <end position="68"/>
    </location>
</feature>
<evidence type="ECO:0000313" key="4">
    <source>
        <dbReference type="Proteomes" id="UP000321534"/>
    </source>
</evidence>
<keyword evidence="4" id="KW-1185">Reference proteome</keyword>
<proteinExistence type="predicted"/>
<name>A0A512CY81_9MICO</name>
<accession>A0A512CY81</accession>
<keyword evidence="2" id="KW-0472">Membrane</keyword>
<dbReference type="EMBL" id="BJYX01000003">
    <property type="protein sequence ID" value="GEO29157.1"/>
    <property type="molecule type" value="Genomic_DNA"/>
</dbReference>
<comment type="caution">
    <text evidence="3">The sequence shown here is derived from an EMBL/GenBank/DDBJ whole genome shotgun (WGS) entry which is preliminary data.</text>
</comment>
<gene>
    <name evidence="3" type="ORF">TAE01_09670</name>
</gene>
<dbReference type="RefSeq" id="WP_147063948.1">
    <property type="nucleotide sequence ID" value="NZ_BAAARO010000008.1"/>
</dbReference>
<dbReference type="AlphaFoldDB" id="A0A512CY81"/>
<evidence type="ECO:0000256" key="1">
    <source>
        <dbReference type="SAM" id="MobiDB-lite"/>
    </source>
</evidence>
<sequence>MSLTTMLVIALVGLLVVTFGGLALAVGLGLLTGRRRSRTAPRDPRDPGGTGGPDDLGSPPGPRGAPLP</sequence>
<feature type="region of interest" description="Disordered" evidence="1">
    <location>
        <begin position="33"/>
        <end position="68"/>
    </location>
</feature>
<reference evidence="3 4" key="1">
    <citation type="submission" date="2019-07" db="EMBL/GenBank/DDBJ databases">
        <title>Whole genome shotgun sequence of Terrabacter aerolatus NBRC 106305.</title>
        <authorList>
            <person name="Hosoyama A."/>
            <person name="Uohara A."/>
            <person name="Ohji S."/>
            <person name="Ichikawa N."/>
        </authorList>
    </citation>
    <scope>NUCLEOTIDE SEQUENCE [LARGE SCALE GENOMIC DNA]</scope>
    <source>
        <strain evidence="3 4">NBRC 106305</strain>
    </source>
</reference>
<keyword evidence="2" id="KW-0812">Transmembrane</keyword>
<dbReference type="Proteomes" id="UP000321534">
    <property type="component" value="Unassembled WGS sequence"/>
</dbReference>
<organism evidence="3 4">
    <name type="scientific">Terrabacter aerolatus</name>
    <dbReference type="NCBI Taxonomy" id="422442"/>
    <lineage>
        <taxon>Bacteria</taxon>
        <taxon>Bacillati</taxon>
        <taxon>Actinomycetota</taxon>
        <taxon>Actinomycetes</taxon>
        <taxon>Micrococcales</taxon>
        <taxon>Intrasporangiaceae</taxon>
        <taxon>Terrabacter</taxon>
    </lineage>
</organism>